<dbReference type="eggNOG" id="COG2733">
    <property type="taxonomic scope" value="Bacteria"/>
</dbReference>
<evidence type="ECO:0000256" key="1">
    <source>
        <dbReference type="SAM" id="Phobius"/>
    </source>
</evidence>
<dbReference type="STRING" id="646529.Desaci_4463"/>
<dbReference type="PANTHER" id="PTHR38442">
    <property type="entry name" value="INNER MEMBRANE PROTEIN-RELATED"/>
    <property type="match status" value="1"/>
</dbReference>
<keyword evidence="1" id="KW-1133">Transmembrane helix</keyword>
<reference evidence="2 3" key="1">
    <citation type="journal article" date="2012" name="J. Bacteriol.">
        <title>Complete genome sequences of Desulfosporosinus orientis DSM765T, Desulfosporosinus youngiae DSM17734T, Desulfosporosinus meridiei DSM13257T, and Desulfosporosinus acidiphilus DSM22704T.</title>
        <authorList>
            <person name="Pester M."/>
            <person name="Brambilla E."/>
            <person name="Alazard D."/>
            <person name="Rattei T."/>
            <person name="Weinmaier T."/>
            <person name="Han J."/>
            <person name="Lucas S."/>
            <person name="Lapidus A."/>
            <person name="Cheng J.F."/>
            <person name="Goodwin L."/>
            <person name="Pitluck S."/>
            <person name="Peters L."/>
            <person name="Ovchinnikova G."/>
            <person name="Teshima H."/>
            <person name="Detter J.C."/>
            <person name="Han C.S."/>
            <person name="Tapia R."/>
            <person name="Land M.L."/>
            <person name="Hauser L."/>
            <person name="Kyrpides N.C."/>
            <person name="Ivanova N.N."/>
            <person name="Pagani I."/>
            <person name="Huntmann M."/>
            <person name="Wei C.L."/>
            <person name="Davenport K.W."/>
            <person name="Daligault H."/>
            <person name="Chain P.S."/>
            <person name="Chen A."/>
            <person name="Mavromatis K."/>
            <person name="Markowitz V."/>
            <person name="Szeto E."/>
            <person name="Mikhailova N."/>
            <person name="Pati A."/>
            <person name="Wagner M."/>
            <person name="Woyke T."/>
            <person name="Ollivier B."/>
            <person name="Klenk H.P."/>
            <person name="Spring S."/>
            <person name="Loy A."/>
        </authorList>
    </citation>
    <scope>NUCLEOTIDE SEQUENCE [LARGE SCALE GENOMIC DNA]</scope>
    <source>
        <strain evidence="3">DSM 22704 / JCM 16185 / SJ4</strain>
    </source>
</reference>
<keyword evidence="1" id="KW-0812">Transmembrane</keyword>
<evidence type="ECO:0000313" key="2">
    <source>
        <dbReference type="EMBL" id="AFM43306.1"/>
    </source>
</evidence>
<feature type="transmembrane region" description="Helical" evidence="1">
    <location>
        <begin position="397"/>
        <end position="417"/>
    </location>
</feature>
<name>I4DBY2_DESAJ</name>
<dbReference type="AlphaFoldDB" id="I4DBY2"/>
<dbReference type="KEGG" id="dai:Desaci_4463"/>
<dbReference type="OrthoDB" id="9769590at2"/>
<keyword evidence="1" id="KW-0472">Membrane</keyword>
<gene>
    <name evidence="2" type="ordered locus">Desaci_4463</name>
</gene>
<dbReference type="InterPro" id="IPR007383">
    <property type="entry name" value="DUF445"/>
</dbReference>
<dbReference type="Pfam" id="PF04286">
    <property type="entry name" value="DUF445"/>
    <property type="match status" value="1"/>
</dbReference>
<organism evidence="2 3">
    <name type="scientific">Desulfosporosinus acidiphilus (strain DSM 22704 / JCM 16185 / SJ4)</name>
    <dbReference type="NCBI Taxonomy" id="646529"/>
    <lineage>
        <taxon>Bacteria</taxon>
        <taxon>Bacillati</taxon>
        <taxon>Bacillota</taxon>
        <taxon>Clostridia</taxon>
        <taxon>Eubacteriales</taxon>
        <taxon>Desulfitobacteriaceae</taxon>
        <taxon>Desulfosporosinus</taxon>
    </lineage>
</organism>
<dbReference type="PANTHER" id="PTHR38442:SF1">
    <property type="entry name" value="INNER MEMBRANE PROTEIN"/>
    <property type="match status" value="1"/>
</dbReference>
<sequence length="418" mass="46885">MVKKINNTQSANLTLGGITLGFLLSYPFHATSFVGGLISSGCSAGMIGGLADWFAVTALFRRPLGIKPSKILRTEIIPRNRERIFDALADMVQDELLTQEVLKRKLTIWDFAGALIKVFQQDEVKDSAKELLADLSENFIRSLDTKPISQSLMGLFQDNLSSFELSRIFGDVLEFSLEHGEIDYLLKTFCGAMREFLAQPSANRALTKMVDAAITRYGANNPTRKLVGKFLPSPDVLAQGLIDKGKTALQDGTVEQWLKESLHNVVLNLKTNREMQEKFTEYCSKVLTYVYSADSIPENAESERVASSGPNFISTGIERGMKKLRDNWDQNLELLKHKPAFRKTLNGEIQDFLQKQIEVHHDFIGRMVREGLYPLTDDRLVRLIEEKAGNDLQMIRINGSIVGGLVGMLIYVLGMVFR</sequence>
<proteinExistence type="predicted"/>
<keyword evidence="3" id="KW-1185">Reference proteome</keyword>
<feature type="transmembrane region" description="Helical" evidence="1">
    <location>
        <begin position="36"/>
        <end position="60"/>
    </location>
</feature>
<dbReference type="HOGENOM" id="CLU_036718_2_1_9"/>
<protein>
    <submittedName>
        <fullName evidence="2">Putative membrane protein</fullName>
    </submittedName>
</protein>
<dbReference type="Proteomes" id="UP000002892">
    <property type="component" value="Chromosome"/>
</dbReference>
<accession>I4DBY2</accession>
<feature type="transmembrane region" description="Helical" evidence="1">
    <location>
        <begin position="12"/>
        <end position="30"/>
    </location>
</feature>
<dbReference type="EMBL" id="CP003639">
    <property type="protein sequence ID" value="AFM43306.1"/>
    <property type="molecule type" value="Genomic_DNA"/>
</dbReference>
<dbReference type="GO" id="GO:0005886">
    <property type="term" value="C:plasma membrane"/>
    <property type="evidence" value="ECO:0007669"/>
    <property type="project" value="TreeGrafter"/>
</dbReference>
<dbReference type="RefSeq" id="WP_014829289.1">
    <property type="nucleotide sequence ID" value="NC_018068.1"/>
</dbReference>
<evidence type="ECO:0000313" key="3">
    <source>
        <dbReference type="Proteomes" id="UP000002892"/>
    </source>
</evidence>